<evidence type="ECO:0000313" key="1">
    <source>
        <dbReference type="EMBL" id="CUQ85708.1"/>
    </source>
</evidence>
<gene>
    <name evidence="1" type="ORF">ERS852540_01160</name>
</gene>
<protein>
    <recommendedName>
        <fullName evidence="3">Nucleic-acid-binding protein containing Zn-ribbon domain (DUF2082)</fullName>
    </recommendedName>
</protein>
<organism evidence="1 2">
    <name type="scientific">[Eubacterium] siraeum</name>
    <dbReference type="NCBI Taxonomy" id="39492"/>
    <lineage>
        <taxon>Bacteria</taxon>
        <taxon>Bacillati</taxon>
        <taxon>Bacillota</taxon>
        <taxon>Clostridia</taxon>
        <taxon>Eubacteriales</taxon>
        <taxon>Oscillospiraceae</taxon>
        <taxon>Oscillospiraceae incertae sedis</taxon>
    </lineage>
</organism>
<dbReference type="Proteomes" id="UP000095662">
    <property type="component" value="Unassembled WGS sequence"/>
</dbReference>
<evidence type="ECO:0008006" key="3">
    <source>
        <dbReference type="Google" id="ProtNLM"/>
    </source>
</evidence>
<dbReference type="EMBL" id="CZBY01000007">
    <property type="protein sequence ID" value="CUQ85708.1"/>
    <property type="molecule type" value="Genomic_DNA"/>
</dbReference>
<dbReference type="STRING" id="39492.ERS852540_01160"/>
<accession>A0A174ZMZ3</accession>
<dbReference type="AlphaFoldDB" id="A0A174ZMZ3"/>
<name>A0A174ZMZ3_9FIRM</name>
<reference evidence="1 2" key="1">
    <citation type="submission" date="2015-09" db="EMBL/GenBank/DDBJ databases">
        <authorList>
            <consortium name="Pathogen Informatics"/>
        </authorList>
    </citation>
    <scope>NUCLEOTIDE SEQUENCE [LARGE SCALE GENOMIC DNA]</scope>
    <source>
        <strain evidence="1 2">2789STDY5834928</strain>
    </source>
</reference>
<proteinExistence type="predicted"/>
<sequence length="75" mass="7906">MDKLICSCGGKLKQGFFSGGLLPLQAQVSVEFEGFGVAVSPVTAYVCTKCGKVELYADKTVVCDPAEQGKENEGE</sequence>
<evidence type="ECO:0000313" key="2">
    <source>
        <dbReference type="Proteomes" id="UP000095662"/>
    </source>
</evidence>